<dbReference type="GeneID" id="66103567"/>
<dbReference type="EMBL" id="MU250523">
    <property type="protein sequence ID" value="KAG7453231.1"/>
    <property type="molecule type" value="Genomic_DNA"/>
</dbReference>
<feature type="region of interest" description="Disordered" evidence="1">
    <location>
        <begin position="212"/>
        <end position="332"/>
    </location>
</feature>
<comment type="caution">
    <text evidence="2">The sequence shown here is derived from an EMBL/GenBank/DDBJ whole genome shotgun (WGS) entry which is preliminary data.</text>
</comment>
<feature type="compositionally biased region" description="Polar residues" evidence="1">
    <location>
        <begin position="212"/>
        <end position="236"/>
    </location>
</feature>
<evidence type="ECO:0000256" key="1">
    <source>
        <dbReference type="SAM" id="MobiDB-lite"/>
    </source>
</evidence>
<name>A0A9P8AZF6_9AGAR</name>
<proteinExistence type="predicted"/>
<dbReference type="AlphaFoldDB" id="A0A9P8AZF6"/>
<feature type="compositionally biased region" description="Polar residues" evidence="1">
    <location>
        <begin position="300"/>
        <end position="312"/>
    </location>
</feature>
<accession>A0A9P8AZF6</accession>
<sequence>MENRRKDSRNLNACITISRSLHHFLSILQTSHSQEDDSGDIDEGRRRLSCTFWSREFDDWWTSEVARMNRKRRALSTFDEMNNHLEYLDSICRTTAVQSDKEYGMKFICAQSAVKIITQGIFPAAPESVVSGSLDLLDLHLSRKQDHKFERLIAPQWDDPKPLTQEMKKRIAKVEDLGNSDPISVYPASGVLVPKPRNTLADILEAIQSNKYQTEANNGQKSRPPQVNTGKSSTASEDLRPDPAVRPAELGELDDLGSEAPFSYDGGSGDSELLTGTRETSTKHSEPSSAAPKTSERQRYSSSRAPNTSSPGKRNVEHDEPNAGQSSSARPKEEDLAAMFYDSPWFALKQRNPKQVFLVNHGIDCVPFKVIKGGKALGEWVFTLDMAYRKDALHQLLAVAALHGDDPGNRMMHILQKFDKAPEVVYKETFVSRDEADEALRFTVKEIWCDEDWKFNLEARVIFRMLHRMMKRTRRVDLESDSWLDWLDYSENK</sequence>
<organism evidence="2 3">
    <name type="scientific">Guyanagaster necrorhizus</name>
    <dbReference type="NCBI Taxonomy" id="856835"/>
    <lineage>
        <taxon>Eukaryota</taxon>
        <taxon>Fungi</taxon>
        <taxon>Dikarya</taxon>
        <taxon>Basidiomycota</taxon>
        <taxon>Agaricomycotina</taxon>
        <taxon>Agaricomycetes</taxon>
        <taxon>Agaricomycetidae</taxon>
        <taxon>Agaricales</taxon>
        <taxon>Marasmiineae</taxon>
        <taxon>Physalacriaceae</taxon>
        <taxon>Guyanagaster</taxon>
    </lineage>
</organism>
<keyword evidence="3" id="KW-1185">Reference proteome</keyword>
<evidence type="ECO:0000313" key="2">
    <source>
        <dbReference type="EMBL" id="KAG7453231.1"/>
    </source>
</evidence>
<evidence type="ECO:0000313" key="3">
    <source>
        <dbReference type="Proteomes" id="UP000812287"/>
    </source>
</evidence>
<reference evidence="2" key="1">
    <citation type="submission" date="2020-11" db="EMBL/GenBank/DDBJ databases">
        <title>Adaptations for nitrogen fixation in a non-lichenized fungal sporocarp promotes dispersal by wood-feeding termites.</title>
        <authorList>
            <consortium name="DOE Joint Genome Institute"/>
            <person name="Koch R.A."/>
            <person name="Yoon G."/>
            <person name="Arayal U."/>
            <person name="Lail K."/>
            <person name="Amirebrahimi M."/>
            <person name="Labutti K."/>
            <person name="Lipzen A."/>
            <person name="Riley R."/>
            <person name="Barry K."/>
            <person name="Henrissat B."/>
            <person name="Grigoriev I.V."/>
            <person name="Herr J.R."/>
            <person name="Aime M.C."/>
        </authorList>
    </citation>
    <scope>NUCLEOTIDE SEQUENCE</scope>
    <source>
        <strain evidence="2">MCA 3950</strain>
    </source>
</reference>
<dbReference type="OrthoDB" id="2896354at2759"/>
<protein>
    <submittedName>
        <fullName evidence="2">Uncharacterized protein</fullName>
    </submittedName>
</protein>
<dbReference type="RefSeq" id="XP_043046731.1">
    <property type="nucleotide sequence ID" value="XM_043181271.1"/>
</dbReference>
<dbReference type="Proteomes" id="UP000812287">
    <property type="component" value="Unassembled WGS sequence"/>
</dbReference>
<gene>
    <name evidence="2" type="ORF">BT62DRAFT_52955</name>
</gene>